<dbReference type="OrthoDB" id="536211at2759"/>
<evidence type="ECO:0000313" key="2">
    <source>
        <dbReference type="EMBL" id="KAF0696660.1"/>
    </source>
</evidence>
<keyword evidence="4" id="KW-1185">Reference proteome</keyword>
<evidence type="ECO:0000313" key="4">
    <source>
        <dbReference type="Proteomes" id="UP000332933"/>
    </source>
</evidence>
<evidence type="ECO:0000313" key="3">
    <source>
        <dbReference type="EMBL" id="VFT89447.1"/>
    </source>
</evidence>
<gene>
    <name evidence="3" type="primary">Aste57867_12596</name>
    <name evidence="2" type="ORF">As57867_012550</name>
    <name evidence="3" type="ORF">ASTE57867_12596</name>
</gene>
<evidence type="ECO:0000256" key="1">
    <source>
        <dbReference type="SAM" id="SignalP"/>
    </source>
</evidence>
<name>A0A485KWS4_9STRA</name>
<organism evidence="3 4">
    <name type="scientific">Aphanomyces stellatus</name>
    <dbReference type="NCBI Taxonomy" id="120398"/>
    <lineage>
        <taxon>Eukaryota</taxon>
        <taxon>Sar</taxon>
        <taxon>Stramenopiles</taxon>
        <taxon>Oomycota</taxon>
        <taxon>Saprolegniomycetes</taxon>
        <taxon>Saprolegniales</taxon>
        <taxon>Verrucalvaceae</taxon>
        <taxon>Aphanomyces</taxon>
    </lineage>
</organism>
<protein>
    <submittedName>
        <fullName evidence="3">Aste57867_12596 protein</fullName>
    </submittedName>
</protein>
<dbReference type="InterPro" id="IPR036866">
    <property type="entry name" value="RibonucZ/Hydroxyglut_hydro"/>
</dbReference>
<reference evidence="2" key="2">
    <citation type="submission" date="2019-06" db="EMBL/GenBank/DDBJ databases">
        <title>Genomics analysis of Aphanomyces spp. identifies a new class of oomycete effector associated with host adaptation.</title>
        <authorList>
            <person name="Gaulin E."/>
        </authorList>
    </citation>
    <scope>NUCLEOTIDE SEQUENCE</scope>
    <source>
        <strain evidence="2">CBS 578.67</strain>
    </source>
</reference>
<feature type="signal peptide" evidence="1">
    <location>
        <begin position="1"/>
        <end position="18"/>
    </location>
</feature>
<dbReference type="SUPFAM" id="SSF56281">
    <property type="entry name" value="Metallo-hydrolase/oxidoreductase"/>
    <property type="match status" value="1"/>
</dbReference>
<dbReference type="Gene3D" id="3.60.15.10">
    <property type="entry name" value="Ribonuclease Z/Hydroxyacylglutathione hydrolase-like"/>
    <property type="match status" value="1"/>
</dbReference>
<feature type="chain" id="PRO_5036355487" evidence="1">
    <location>
        <begin position="19"/>
        <end position="242"/>
    </location>
</feature>
<sequence length="242" mass="25919">MNPFAAGLALVATALASGAKDCDLKLTSYKFGTKGHFPVSSILVSGSNNAILDSGKTLTTIYIAHGDPDYYFGHRRPHQRDRGRKTKVLGSDPRVRRPKATILPSVLHGNKLELEGHCLNIQGQTDRSYVWIPDLKAVIDGVLLVNNIRAFLADTPTPQSHSKWTKTHKPNVIVPGHALVGAGADIDSPAYTIKYIQDYDAATTKAANGPALTAALVALYLDASSLISLNSAAVAKGELKWP</sequence>
<dbReference type="EMBL" id="VJMH01005380">
    <property type="protein sequence ID" value="KAF0696660.1"/>
    <property type="molecule type" value="Genomic_DNA"/>
</dbReference>
<proteinExistence type="predicted"/>
<reference evidence="3 4" key="1">
    <citation type="submission" date="2019-03" db="EMBL/GenBank/DDBJ databases">
        <authorList>
            <person name="Gaulin E."/>
            <person name="Dumas B."/>
        </authorList>
    </citation>
    <scope>NUCLEOTIDE SEQUENCE [LARGE SCALE GENOMIC DNA]</scope>
    <source>
        <strain evidence="3">CBS 568.67</strain>
    </source>
</reference>
<dbReference type="EMBL" id="CAADRA010005401">
    <property type="protein sequence ID" value="VFT89447.1"/>
    <property type="molecule type" value="Genomic_DNA"/>
</dbReference>
<dbReference type="AlphaFoldDB" id="A0A485KWS4"/>
<dbReference type="Proteomes" id="UP000332933">
    <property type="component" value="Unassembled WGS sequence"/>
</dbReference>
<keyword evidence="1" id="KW-0732">Signal</keyword>
<accession>A0A485KWS4</accession>